<protein>
    <submittedName>
        <fullName evidence="1">Uncharacterized protein</fullName>
    </submittedName>
</protein>
<reference evidence="1 2" key="1">
    <citation type="submission" date="2013-11" db="EMBL/GenBank/DDBJ databases">
        <title>Genome sequencing of Stegodyphus mimosarum.</title>
        <authorList>
            <person name="Bechsgaard J."/>
        </authorList>
    </citation>
    <scope>NUCLEOTIDE SEQUENCE [LARGE SCALE GENOMIC DNA]</scope>
</reference>
<dbReference type="Proteomes" id="UP000054359">
    <property type="component" value="Unassembled WGS sequence"/>
</dbReference>
<organism evidence="1 2">
    <name type="scientific">Stegodyphus mimosarum</name>
    <name type="common">African social velvet spider</name>
    <dbReference type="NCBI Taxonomy" id="407821"/>
    <lineage>
        <taxon>Eukaryota</taxon>
        <taxon>Metazoa</taxon>
        <taxon>Ecdysozoa</taxon>
        <taxon>Arthropoda</taxon>
        <taxon>Chelicerata</taxon>
        <taxon>Arachnida</taxon>
        <taxon>Araneae</taxon>
        <taxon>Araneomorphae</taxon>
        <taxon>Entelegynae</taxon>
        <taxon>Eresoidea</taxon>
        <taxon>Eresidae</taxon>
        <taxon>Stegodyphus</taxon>
    </lineage>
</organism>
<dbReference type="AlphaFoldDB" id="A0A087UNN3"/>
<accession>A0A087UNN3</accession>
<keyword evidence="2" id="KW-1185">Reference proteome</keyword>
<feature type="non-terminal residue" evidence="1">
    <location>
        <position position="96"/>
    </location>
</feature>
<evidence type="ECO:0000313" key="1">
    <source>
        <dbReference type="EMBL" id="KFM78972.1"/>
    </source>
</evidence>
<name>A0A087UNN3_STEMI</name>
<evidence type="ECO:0000313" key="2">
    <source>
        <dbReference type="Proteomes" id="UP000054359"/>
    </source>
</evidence>
<proteinExistence type="predicted"/>
<dbReference type="EMBL" id="KK120756">
    <property type="protein sequence ID" value="KFM78972.1"/>
    <property type="molecule type" value="Genomic_DNA"/>
</dbReference>
<gene>
    <name evidence="1" type="ORF">X975_14272</name>
</gene>
<sequence>MQFCFCFCEGTRFHGYFLSSIRSRLSCHRAKIFCSEHNTSISTWTTLKSARTTNASFVWTTSIVEPRLAARFSAPVSVCTKFRFGQYGANKKKEHN</sequence>